<protein>
    <submittedName>
        <fullName evidence="2">Uncharacterized protein</fullName>
    </submittedName>
</protein>
<dbReference type="EMBL" id="JAHMHQ010000009">
    <property type="protein sequence ID" value="KAK1637380.1"/>
    <property type="molecule type" value="Genomic_DNA"/>
</dbReference>
<evidence type="ECO:0000313" key="2">
    <source>
        <dbReference type="EMBL" id="KAK1637380.1"/>
    </source>
</evidence>
<proteinExistence type="predicted"/>
<evidence type="ECO:0000313" key="3">
    <source>
        <dbReference type="Proteomes" id="UP001243989"/>
    </source>
</evidence>
<reference evidence="2" key="1">
    <citation type="submission" date="2021-06" db="EMBL/GenBank/DDBJ databases">
        <title>Comparative genomics, transcriptomics and evolutionary studies reveal genomic signatures of adaptation to plant cell wall in hemibiotrophic fungi.</title>
        <authorList>
            <consortium name="DOE Joint Genome Institute"/>
            <person name="Baroncelli R."/>
            <person name="Diaz J.F."/>
            <person name="Benocci T."/>
            <person name="Peng M."/>
            <person name="Battaglia E."/>
            <person name="Haridas S."/>
            <person name="Andreopoulos W."/>
            <person name="Labutti K."/>
            <person name="Pangilinan J."/>
            <person name="Floch G.L."/>
            <person name="Makela M.R."/>
            <person name="Henrissat B."/>
            <person name="Grigoriev I.V."/>
            <person name="Crouch J.A."/>
            <person name="De Vries R.P."/>
            <person name="Sukno S.A."/>
            <person name="Thon M.R."/>
        </authorList>
    </citation>
    <scope>NUCLEOTIDE SEQUENCE</scope>
    <source>
        <strain evidence="2">CBS 102054</strain>
    </source>
</reference>
<name>A0AAI9ZT72_9PEZI</name>
<evidence type="ECO:0000256" key="1">
    <source>
        <dbReference type="SAM" id="MobiDB-lite"/>
    </source>
</evidence>
<sequence>MAERGAGGGKREGKERRRAGFRKTPKGAKSSETREQGRTTGPALLTCLPWLSLFPLSRLSPIPAQSSPHSQMGTVTQRRAAGWPCCLLNGPGPAIEQRGKKKKKSRVGIWPPHVPSSGLWSSKSMALYGFCRLLSPPYNERPIIWISRWLPVSSR</sequence>
<keyword evidence="3" id="KW-1185">Reference proteome</keyword>
<dbReference type="Proteomes" id="UP001243989">
    <property type="component" value="Unassembled WGS sequence"/>
</dbReference>
<feature type="compositionally biased region" description="Basic and acidic residues" evidence="1">
    <location>
        <begin position="1"/>
        <end position="15"/>
    </location>
</feature>
<accession>A0AAI9ZT72</accession>
<feature type="region of interest" description="Disordered" evidence="1">
    <location>
        <begin position="1"/>
        <end position="39"/>
    </location>
</feature>
<organism evidence="2 3">
    <name type="scientific">Colletotrichum phormii</name>
    <dbReference type="NCBI Taxonomy" id="359342"/>
    <lineage>
        <taxon>Eukaryota</taxon>
        <taxon>Fungi</taxon>
        <taxon>Dikarya</taxon>
        <taxon>Ascomycota</taxon>
        <taxon>Pezizomycotina</taxon>
        <taxon>Sordariomycetes</taxon>
        <taxon>Hypocreomycetidae</taxon>
        <taxon>Glomerellales</taxon>
        <taxon>Glomerellaceae</taxon>
        <taxon>Colletotrichum</taxon>
        <taxon>Colletotrichum acutatum species complex</taxon>
    </lineage>
</organism>
<dbReference type="AlphaFoldDB" id="A0AAI9ZT72"/>
<dbReference type="GeneID" id="85475211"/>
<feature type="compositionally biased region" description="Basic residues" evidence="1">
    <location>
        <begin position="16"/>
        <end position="26"/>
    </location>
</feature>
<gene>
    <name evidence="2" type="ORF">BDP81DRAFT_427354</name>
</gene>
<comment type="caution">
    <text evidence="2">The sequence shown here is derived from an EMBL/GenBank/DDBJ whole genome shotgun (WGS) entry which is preliminary data.</text>
</comment>
<dbReference type="RefSeq" id="XP_060445987.1">
    <property type="nucleotide sequence ID" value="XM_060590349.1"/>
</dbReference>